<dbReference type="EMBL" id="JADCUA010000001">
    <property type="protein sequence ID" value="KAH9843506.1"/>
    <property type="molecule type" value="Genomic_DNA"/>
</dbReference>
<evidence type="ECO:0000259" key="2">
    <source>
        <dbReference type="PROSITE" id="PS50011"/>
    </source>
</evidence>
<protein>
    <recommendedName>
        <fullName evidence="2">Protein kinase domain-containing protein</fullName>
    </recommendedName>
</protein>
<evidence type="ECO:0000313" key="3">
    <source>
        <dbReference type="EMBL" id="KAH9843506.1"/>
    </source>
</evidence>
<dbReference type="SUPFAM" id="SSF56112">
    <property type="entry name" value="Protein kinase-like (PK-like)"/>
    <property type="match status" value="1"/>
</dbReference>
<evidence type="ECO:0000256" key="1">
    <source>
        <dbReference type="SAM" id="MobiDB-lite"/>
    </source>
</evidence>
<gene>
    <name evidence="3" type="ORF">C8Q71DRAFT_852045</name>
</gene>
<dbReference type="Gene3D" id="1.10.510.10">
    <property type="entry name" value="Transferase(Phosphotransferase) domain 1"/>
    <property type="match status" value="1"/>
</dbReference>
<dbReference type="InterPro" id="IPR011009">
    <property type="entry name" value="Kinase-like_dom_sf"/>
</dbReference>
<sequence length="759" mass="85281">MLDDTYSPHKASSAGGTTFAAHSTSDHRILTEELLGRVAYDQDSVFERLRIFEQDATVVDRCHERYQEEQAQNLEELVRLSSDRKVVSRRVGRGDGDEKNKQARKVKESKVEAQMYGPLQNIFDFLTDYDGPQDVQRRFVMAANSTHRWDAPESAEEAYTPGFANLRPDFDLVSGESVAHSWDSYLGFAEIKVDPAENTPPKDLQKTVHKAILQCADYARIHLSCRQFWLFSVILLITGTDFRVMIVDHGGVLLSPLHSIIDDSDPGSENPRDARTFVRVVRALTRLLSDAALGKDPSASSITRRELEGYVARSGKDLSPELRARILPDGDGTRFPSYLVPFEDSGRRTWCTIGPPIWVSLSLLGRATTVWRVIEVVYSKKGQRAFAGRLHVLKSSWRDPRRSREADIYALISTFEDCPAGIPRLVCGGDVTYEVPPTIRKLTTAAIRGAEEGPESRVLHRIILNIVGEPLWRYTDELQLLCAFRDIVQVHQYLYEKGILHRDISPGNLFLWMGSAEAAGFLSDLDMARVDESALGYQVHQEVAEPVLKAIGPTGERIMTQPAVRTHIRFTEMKPRGMPITASGTLQFMALQLLEAMDNNEPIEHTVVHDLESIGYVFGYSILRRLLILPRYPGELAKVFKDIFGAMEVRQIALQRTRRQPLSWIIVVKGADTKDFIRQHLSAPAAEVMTQLRSAIQTAHEAHEKNDLLQLYPGLRLSSQAGNTNAFCTHAYFLDVLNKAIEQLKQTPSSMKSFGPASQ</sequence>
<dbReference type="SMART" id="SM00220">
    <property type="entry name" value="S_TKc"/>
    <property type="match status" value="1"/>
</dbReference>
<comment type="caution">
    <text evidence="3">The sequence shown here is derived from an EMBL/GenBank/DDBJ whole genome shotgun (WGS) entry which is preliminary data.</text>
</comment>
<dbReference type="PROSITE" id="PS00109">
    <property type="entry name" value="PROTEIN_KINASE_TYR"/>
    <property type="match status" value="1"/>
</dbReference>
<organism evidence="3 4">
    <name type="scientific">Rhodofomes roseus</name>
    <dbReference type="NCBI Taxonomy" id="34475"/>
    <lineage>
        <taxon>Eukaryota</taxon>
        <taxon>Fungi</taxon>
        <taxon>Dikarya</taxon>
        <taxon>Basidiomycota</taxon>
        <taxon>Agaricomycotina</taxon>
        <taxon>Agaricomycetes</taxon>
        <taxon>Polyporales</taxon>
        <taxon>Rhodofomes</taxon>
    </lineage>
</organism>
<keyword evidence="4" id="KW-1185">Reference proteome</keyword>
<accession>A0ABQ8KWA9</accession>
<feature type="compositionally biased region" description="Polar residues" evidence="1">
    <location>
        <begin position="14"/>
        <end position="23"/>
    </location>
</feature>
<name>A0ABQ8KWA9_9APHY</name>
<dbReference type="Pfam" id="PF17667">
    <property type="entry name" value="Pkinase_fungal"/>
    <property type="match status" value="1"/>
</dbReference>
<reference evidence="3 4" key="1">
    <citation type="journal article" date="2021" name="Environ. Microbiol.">
        <title>Gene family expansions and transcriptome signatures uncover fungal adaptations to wood decay.</title>
        <authorList>
            <person name="Hage H."/>
            <person name="Miyauchi S."/>
            <person name="Viragh M."/>
            <person name="Drula E."/>
            <person name="Min B."/>
            <person name="Chaduli D."/>
            <person name="Navarro D."/>
            <person name="Favel A."/>
            <person name="Norest M."/>
            <person name="Lesage-Meessen L."/>
            <person name="Balint B."/>
            <person name="Merenyi Z."/>
            <person name="de Eugenio L."/>
            <person name="Morin E."/>
            <person name="Martinez A.T."/>
            <person name="Baldrian P."/>
            <person name="Stursova M."/>
            <person name="Martinez M.J."/>
            <person name="Novotny C."/>
            <person name="Magnuson J.K."/>
            <person name="Spatafora J.W."/>
            <person name="Maurice S."/>
            <person name="Pangilinan J."/>
            <person name="Andreopoulos W."/>
            <person name="LaButti K."/>
            <person name="Hundley H."/>
            <person name="Na H."/>
            <person name="Kuo A."/>
            <person name="Barry K."/>
            <person name="Lipzen A."/>
            <person name="Henrissat B."/>
            <person name="Riley R."/>
            <person name="Ahrendt S."/>
            <person name="Nagy L.G."/>
            <person name="Grigoriev I.V."/>
            <person name="Martin F."/>
            <person name="Rosso M.N."/>
        </authorList>
    </citation>
    <scope>NUCLEOTIDE SEQUENCE [LARGE SCALE GENOMIC DNA]</scope>
    <source>
        <strain evidence="3 4">CIRM-BRFM 1785</strain>
    </source>
</reference>
<dbReference type="PANTHER" id="PTHR38248:SF2">
    <property type="entry name" value="FUNK1 11"/>
    <property type="match status" value="1"/>
</dbReference>
<dbReference type="Proteomes" id="UP000814176">
    <property type="component" value="Unassembled WGS sequence"/>
</dbReference>
<dbReference type="InterPro" id="IPR000719">
    <property type="entry name" value="Prot_kinase_dom"/>
</dbReference>
<dbReference type="PANTHER" id="PTHR38248">
    <property type="entry name" value="FUNK1 6"/>
    <property type="match status" value="1"/>
</dbReference>
<dbReference type="RefSeq" id="XP_047784316.1">
    <property type="nucleotide sequence ID" value="XM_047926784.1"/>
</dbReference>
<evidence type="ECO:0000313" key="4">
    <source>
        <dbReference type="Proteomes" id="UP000814176"/>
    </source>
</evidence>
<dbReference type="InterPro" id="IPR040976">
    <property type="entry name" value="Pkinase_fungal"/>
</dbReference>
<dbReference type="InterPro" id="IPR008266">
    <property type="entry name" value="Tyr_kinase_AS"/>
</dbReference>
<dbReference type="PROSITE" id="PS50011">
    <property type="entry name" value="PROTEIN_KINASE_DOM"/>
    <property type="match status" value="1"/>
</dbReference>
<feature type="domain" description="Protein kinase" evidence="2">
    <location>
        <begin position="358"/>
        <end position="733"/>
    </location>
</feature>
<proteinExistence type="predicted"/>
<feature type="region of interest" description="Disordered" evidence="1">
    <location>
        <begin position="1"/>
        <end position="23"/>
    </location>
</feature>
<dbReference type="GeneID" id="72007516"/>